<dbReference type="AlphaFoldDB" id="A0A0P6X0R2"/>
<reference evidence="1 2" key="1">
    <citation type="submission" date="2015-07" db="EMBL/GenBank/DDBJ databases">
        <title>Draft genome of Bellilinea caldifistulae DSM 17877.</title>
        <authorList>
            <person name="Hemp J."/>
            <person name="Ward L.M."/>
            <person name="Pace L.A."/>
            <person name="Fischer W.W."/>
        </authorList>
    </citation>
    <scope>NUCLEOTIDE SEQUENCE [LARGE SCALE GENOMIC DNA]</scope>
    <source>
        <strain evidence="1 2">GOMI-1</strain>
    </source>
</reference>
<dbReference type="EMBL" id="LGHJ01000017">
    <property type="protein sequence ID" value="KPL74419.1"/>
    <property type="molecule type" value="Genomic_DNA"/>
</dbReference>
<evidence type="ECO:0000313" key="1">
    <source>
        <dbReference type="EMBL" id="KPL74419.1"/>
    </source>
</evidence>
<accession>A0A0P6X0R2</accession>
<dbReference type="Proteomes" id="UP000050514">
    <property type="component" value="Unassembled WGS sequence"/>
</dbReference>
<sequence>MFRRGFFSPHGWITIGFGFFLLCACQSPSLEIRVENQSSLPICEIYFSPHQQTDFGENQLPEGEWIAGGSSQTFTLEAGVYDLLIRSCSEETLYSAAQISQNRSIIIGSQGNALFRVTNQTTQEICYLYISSNEEWGDDRLGKVESILPGSKRVFFLPPDIYHARALDCGENVLAEIGEVNLSDSFEWVISP</sequence>
<keyword evidence="2" id="KW-1185">Reference proteome</keyword>
<gene>
    <name evidence="1" type="ORF">AC812_11350</name>
</gene>
<evidence type="ECO:0000313" key="2">
    <source>
        <dbReference type="Proteomes" id="UP000050514"/>
    </source>
</evidence>
<dbReference type="PROSITE" id="PS51257">
    <property type="entry name" value="PROKAR_LIPOPROTEIN"/>
    <property type="match status" value="1"/>
</dbReference>
<proteinExistence type="predicted"/>
<protein>
    <submittedName>
        <fullName evidence="1">Uncharacterized protein</fullName>
    </submittedName>
</protein>
<comment type="caution">
    <text evidence="1">The sequence shown here is derived from an EMBL/GenBank/DDBJ whole genome shotgun (WGS) entry which is preliminary data.</text>
</comment>
<organism evidence="1 2">
    <name type="scientific">Bellilinea caldifistulae</name>
    <dbReference type="NCBI Taxonomy" id="360411"/>
    <lineage>
        <taxon>Bacteria</taxon>
        <taxon>Bacillati</taxon>
        <taxon>Chloroflexota</taxon>
        <taxon>Anaerolineae</taxon>
        <taxon>Anaerolineales</taxon>
        <taxon>Anaerolineaceae</taxon>
        <taxon>Bellilinea</taxon>
    </lineage>
</organism>
<name>A0A0P6X0R2_9CHLR</name>